<evidence type="ECO:0000256" key="2">
    <source>
        <dbReference type="ARBA" id="ARBA00007069"/>
    </source>
</evidence>
<keyword evidence="3 9" id="KW-0813">Transport</keyword>
<dbReference type="PANTHER" id="PTHR30425:SF1">
    <property type="entry name" value="PHOSPHATE TRANSPORT SYSTEM PERMEASE PROTEIN PSTC"/>
    <property type="match status" value="1"/>
</dbReference>
<keyword evidence="10" id="KW-0997">Cell inner membrane</keyword>
<gene>
    <name evidence="12" type="ORF">CAXC1_230003</name>
</gene>
<feature type="transmembrane region" description="Helical" evidence="9">
    <location>
        <begin position="113"/>
        <end position="137"/>
    </location>
</feature>
<dbReference type="SUPFAM" id="SSF161098">
    <property type="entry name" value="MetI-like"/>
    <property type="match status" value="1"/>
</dbReference>
<dbReference type="CDD" id="cd06261">
    <property type="entry name" value="TM_PBP2"/>
    <property type="match status" value="1"/>
</dbReference>
<dbReference type="InterPro" id="IPR051124">
    <property type="entry name" value="Phosphate_Transport_Permease"/>
</dbReference>
<evidence type="ECO:0000313" key="13">
    <source>
        <dbReference type="Proteomes" id="UP001314181"/>
    </source>
</evidence>
<feature type="transmembrane region" description="Helical" evidence="9">
    <location>
        <begin position="45"/>
        <end position="63"/>
    </location>
</feature>
<evidence type="ECO:0000256" key="8">
    <source>
        <dbReference type="ARBA" id="ARBA00023136"/>
    </source>
</evidence>
<evidence type="ECO:0000256" key="5">
    <source>
        <dbReference type="ARBA" id="ARBA00022592"/>
    </source>
</evidence>
<evidence type="ECO:0000256" key="6">
    <source>
        <dbReference type="ARBA" id="ARBA00022692"/>
    </source>
</evidence>
<evidence type="ECO:0000256" key="1">
    <source>
        <dbReference type="ARBA" id="ARBA00004651"/>
    </source>
</evidence>
<dbReference type="PANTHER" id="PTHR30425">
    <property type="entry name" value="PHOSPHATE TRANSPORT SYSTEM PERMEASE PROTEIN PST"/>
    <property type="match status" value="1"/>
</dbReference>
<comment type="function">
    <text evidence="10">Part of the binding-protein-dependent transport system for phosphate; probably responsible for the translocation of the substrate across the membrane.</text>
</comment>
<sequence length="303" mass="33150">MLACSKKIWKLLETIIYILLYASTILIVIIAIIITALLLKDSVKFFLNIAIYKFLFGTIWNIQDLTNPLFGTIPLVFGSLLVAIIAITIATPISVASAIYIAYFCKKKTRNNLITFFEIVGGLPSVVFGYFAISTIGPLLSNIASTLNINSQYENTLSAGINIGIMIMPTITLMSLTAIMEIQNTLFNASIALGATKVETIRRISLPMSYKKIANAVLLSFARAIGETTIVIMAAGNIPEITYNVFQPIATITSQMSLLLRSDHDFNSINTAAAYALGILLLTITFTINYTAILISRKKKLNT</sequence>
<keyword evidence="5 10" id="KW-0592">Phosphate transport</keyword>
<name>A0ABM9N7W5_9RICK</name>
<comment type="similarity">
    <text evidence="2 10">Belongs to the binding-protein-dependent transport system permease family. CysTW subfamily.</text>
</comment>
<dbReference type="InterPro" id="IPR000515">
    <property type="entry name" value="MetI-like"/>
</dbReference>
<accession>A0ABM9N7W5</accession>
<dbReference type="EMBL" id="CAWVOK010000015">
    <property type="protein sequence ID" value="CAK8162821.1"/>
    <property type="molecule type" value="Genomic_DNA"/>
</dbReference>
<evidence type="ECO:0000256" key="4">
    <source>
        <dbReference type="ARBA" id="ARBA00022475"/>
    </source>
</evidence>
<reference evidence="12 13" key="1">
    <citation type="submission" date="2024-01" db="EMBL/GenBank/DDBJ databases">
        <authorList>
            <person name="Kunselman E."/>
        </authorList>
    </citation>
    <scope>NUCLEOTIDE SEQUENCE [LARGE SCALE GENOMIC DNA]</scope>
    <source>
        <strain evidence="12">2 abalone samples</strain>
    </source>
</reference>
<feature type="transmembrane region" description="Helical" evidence="9">
    <location>
        <begin position="15"/>
        <end position="38"/>
    </location>
</feature>
<dbReference type="PROSITE" id="PS50928">
    <property type="entry name" value="ABC_TM1"/>
    <property type="match status" value="1"/>
</dbReference>
<dbReference type="RefSeq" id="WP_338363845.1">
    <property type="nucleotide sequence ID" value="NZ_CAWVOK010000015.1"/>
</dbReference>
<feature type="transmembrane region" description="Helical" evidence="9">
    <location>
        <begin position="213"/>
        <end position="235"/>
    </location>
</feature>
<dbReference type="Gene3D" id="1.10.3720.10">
    <property type="entry name" value="MetI-like"/>
    <property type="match status" value="1"/>
</dbReference>
<evidence type="ECO:0000313" key="12">
    <source>
        <dbReference type="EMBL" id="CAK8162821.1"/>
    </source>
</evidence>
<keyword evidence="7 9" id="KW-1133">Transmembrane helix</keyword>
<proteinExistence type="inferred from homology"/>
<dbReference type="Pfam" id="PF00528">
    <property type="entry name" value="BPD_transp_1"/>
    <property type="match status" value="1"/>
</dbReference>
<keyword evidence="4" id="KW-1003">Cell membrane</keyword>
<evidence type="ECO:0000256" key="9">
    <source>
        <dbReference type="RuleBase" id="RU363032"/>
    </source>
</evidence>
<evidence type="ECO:0000256" key="3">
    <source>
        <dbReference type="ARBA" id="ARBA00022448"/>
    </source>
</evidence>
<dbReference type="NCBIfam" id="TIGR02138">
    <property type="entry name" value="phosphate_pstC"/>
    <property type="match status" value="1"/>
</dbReference>
<dbReference type="InterPro" id="IPR035906">
    <property type="entry name" value="MetI-like_sf"/>
</dbReference>
<protein>
    <recommendedName>
        <fullName evidence="10">Phosphate transport system permease protein</fullName>
    </recommendedName>
</protein>
<comment type="caution">
    <text evidence="12">The sequence shown here is derived from an EMBL/GenBank/DDBJ whole genome shotgun (WGS) entry which is preliminary data.</text>
</comment>
<evidence type="ECO:0000256" key="10">
    <source>
        <dbReference type="RuleBase" id="RU363054"/>
    </source>
</evidence>
<keyword evidence="8 9" id="KW-0472">Membrane</keyword>
<feature type="transmembrane region" description="Helical" evidence="9">
    <location>
        <begin position="157"/>
        <end position="179"/>
    </location>
</feature>
<organism evidence="12 13">
    <name type="scientific">Candidatus Xenohaliotis californiensis</name>
    <dbReference type="NCBI Taxonomy" id="84677"/>
    <lineage>
        <taxon>Bacteria</taxon>
        <taxon>Pseudomonadati</taxon>
        <taxon>Pseudomonadota</taxon>
        <taxon>Alphaproteobacteria</taxon>
        <taxon>Rickettsiales</taxon>
        <taxon>Anaplasmataceae</taxon>
        <taxon>Candidatus Xenohaliotis</taxon>
    </lineage>
</organism>
<keyword evidence="6 9" id="KW-0812">Transmembrane</keyword>
<keyword evidence="13" id="KW-1185">Reference proteome</keyword>
<feature type="transmembrane region" description="Helical" evidence="9">
    <location>
        <begin position="272"/>
        <end position="295"/>
    </location>
</feature>
<evidence type="ECO:0000259" key="11">
    <source>
        <dbReference type="PROSITE" id="PS50928"/>
    </source>
</evidence>
<evidence type="ECO:0000256" key="7">
    <source>
        <dbReference type="ARBA" id="ARBA00022989"/>
    </source>
</evidence>
<feature type="domain" description="ABC transmembrane type-1" evidence="11">
    <location>
        <begin position="76"/>
        <end position="292"/>
    </location>
</feature>
<feature type="transmembrane region" description="Helical" evidence="9">
    <location>
        <begin position="75"/>
        <end position="101"/>
    </location>
</feature>
<dbReference type="InterPro" id="IPR011864">
    <property type="entry name" value="Phosphate_PstC"/>
</dbReference>
<dbReference type="Proteomes" id="UP001314181">
    <property type="component" value="Unassembled WGS sequence"/>
</dbReference>
<comment type="subcellular location">
    <subcellularLocation>
        <location evidence="10">Cell inner membrane</location>
        <topology evidence="10">Multi-pass membrane protein</topology>
    </subcellularLocation>
    <subcellularLocation>
        <location evidence="1 9">Cell membrane</location>
        <topology evidence="1 9">Multi-pass membrane protein</topology>
    </subcellularLocation>
</comment>